<reference evidence="1 2" key="1">
    <citation type="submission" date="2018-01" db="EMBL/GenBank/DDBJ databases">
        <title>Harnessing the power of phylogenomics to disentangle the directionality and signatures of interkingdom host jumping in the parasitic fungal genus Tolypocladium.</title>
        <authorList>
            <person name="Quandt C.A."/>
            <person name="Patterson W."/>
            <person name="Spatafora J.W."/>
        </authorList>
    </citation>
    <scope>NUCLEOTIDE SEQUENCE [LARGE SCALE GENOMIC DNA]</scope>
    <source>
        <strain evidence="1 2">NRBC 100945</strain>
    </source>
</reference>
<sequence length="234" mass="26076">MTSSTSFEFQLESQTLRGQGGSIRLPCHEYANIIRLSLEGQAIQGLPRNLILKMQGDRHDFFQTEQIFYENEKGLQKRGLVPQYHGLASIGGTPALVLSDLGGAMIHDNPSLAQDENTLRDKLTELLGAIRRAGVVHEDITVLNVLHCPDGRFRLVDFEEAEMNQPVDEAKIKDEVAVQVDDLVGTMKRRYEAKMKIQEWESRNKQATPTQYGALVRQNLSSAVNAVDVRGAAC</sequence>
<comment type="caution">
    <text evidence="1">The sequence shown here is derived from an EMBL/GenBank/DDBJ whole genome shotgun (WGS) entry which is preliminary data.</text>
</comment>
<evidence type="ECO:0000313" key="1">
    <source>
        <dbReference type="EMBL" id="POR38625.1"/>
    </source>
</evidence>
<evidence type="ECO:0008006" key="3">
    <source>
        <dbReference type="Google" id="ProtNLM"/>
    </source>
</evidence>
<accession>A0A2S4L851</accession>
<dbReference type="Proteomes" id="UP000237481">
    <property type="component" value="Unassembled WGS sequence"/>
</dbReference>
<evidence type="ECO:0000313" key="2">
    <source>
        <dbReference type="Proteomes" id="UP000237481"/>
    </source>
</evidence>
<protein>
    <recommendedName>
        <fullName evidence="3">Non-specific serine/threonine protein kinase</fullName>
    </recommendedName>
</protein>
<dbReference type="InterPro" id="IPR011009">
    <property type="entry name" value="Kinase-like_dom_sf"/>
</dbReference>
<dbReference type="SUPFAM" id="SSF56112">
    <property type="entry name" value="Protein kinase-like (PK-like)"/>
    <property type="match status" value="1"/>
</dbReference>
<proteinExistence type="predicted"/>
<dbReference type="EMBL" id="PKSG01000122">
    <property type="protein sequence ID" value="POR38625.1"/>
    <property type="molecule type" value="Genomic_DNA"/>
</dbReference>
<gene>
    <name evidence="1" type="ORF">TPAR_01171</name>
</gene>
<dbReference type="AlphaFoldDB" id="A0A2S4L851"/>
<dbReference type="Gene3D" id="1.10.510.10">
    <property type="entry name" value="Transferase(Phosphotransferase) domain 1"/>
    <property type="match status" value="1"/>
</dbReference>
<name>A0A2S4L851_9HYPO</name>
<organism evidence="1 2">
    <name type="scientific">Tolypocladium paradoxum</name>
    <dbReference type="NCBI Taxonomy" id="94208"/>
    <lineage>
        <taxon>Eukaryota</taxon>
        <taxon>Fungi</taxon>
        <taxon>Dikarya</taxon>
        <taxon>Ascomycota</taxon>
        <taxon>Pezizomycotina</taxon>
        <taxon>Sordariomycetes</taxon>
        <taxon>Hypocreomycetidae</taxon>
        <taxon>Hypocreales</taxon>
        <taxon>Ophiocordycipitaceae</taxon>
        <taxon>Tolypocladium</taxon>
    </lineage>
</organism>
<dbReference type="OrthoDB" id="4847384at2759"/>
<keyword evidence="2" id="KW-1185">Reference proteome</keyword>